<evidence type="ECO:0008006" key="5">
    <source>
        <dbReference type="Google" id="ProtNLM"/>
    </source>
</evidence>
<sequence length="478" mass="52335">MNPDLAARLQSRIHALGHSDVDITEMKILTGGASRQMWKVTTTGSGDWQTFILRMDHPSDPQPQANAREAEVLIAAHAAGVPCPAVLDYSSDAEVLGTPFLILAFVEGQTIARKILRDDEFAVARTRLPAQLGRAIGLIHQVDPTGLDLEDLQDPVGSLVADYDELGFDRPALLLGLRELERRRPEPAPRRTLVHGDFRLGNLMVDQDGLAAVLDWEIPHFGDPFGDLGYVCMRAWRFGGPGRVAGVGDEADFLAAYEAETGFRPSPEQLTWWEAKATAQWGVGCLKQMQRSVPGHANELELLAIGRRTAEQEYDLLNLLYPEVEPAPYEPPDTRVGTAGSAEAPGATLFSEPSAEVLLAALESYLDTDLIHGTGEPNRFKARVAKNALSLLRRERTFGPNADRWYAEQLSKLGARSERELTERVRGLPDTSAADPQIRALVAVFKTASRLRLEVSNPKYLQEPAAAAAKNRTAVTNS</sequence>
<evidence type="ECO:0000313" key="4">
    <source>
        <dbReference type="Proteomes" id="UP001501586"/>
    </source>
</evidence>
<gene>
    <name evidence="3" type="ORF">GCM10022261_03160</name>
</gene>
<evidence type="ECO:0000259" key="2">
    <source>
        <dbReference type="Pfam" id="PF19802"/>
    </source>
</evidence>
<proteinExistence type="predicted"/>
<dbReference type="Pfam" id="PF19802">
    <property type="entry name" value="DUF6285"/>
    <property type="match status" value="1"/>
</dbReference>
<accession>A0ABP8EFX8</accession>
<dbReference type="Gene3D" id="3.90.1200.10">
    <property type="match status" value="1"/>
</dbReference>
<dbReference type="RefSeq" id="WP_236865359.1">
    <property type="nucleotide sequence ID" value="NZ_BAABAZ010000003.1"/>
</dbReference>
<keyword evidence="4" id="KW-1185">Reference proteome</keyword>
<dbReference type="InterPro" id="IPR041726">
    <property type="entry name" value="ACAD10_11_N"/>
</dbReference>
<name>A0ABP8EFX8_9MICO</name>
<dbReference type="PANTHER" id="PTHR21310">
    <property type="entry name" value="AMINOGLYCOSIDE PHOSPHOTRANSFERASE-RELATED-RELATED"/>
    <property type="match status" value="1"/>
</dbReference>
<dbReference type="SUPFAM" id="SSF56112">
    <property type="entry name" value="Protein kinase-like (PK-like)"/>
    <property type="match status" value="1"/>
</dbReference>
<dbReference type="InterPro" id="IPR051678">
    <property type="entry name" value="AGP_Transferase"/>
</dbReference>
<feature type="domain" description="DUF6285" evidence="2">
    <location>
        <begin position="378"/>
        <end position="460"/>
    </location>
</feature>
<evidence type="ECO:0000259" key="1">
    <source>
        <dbReference type="Pfam" id="PF01636"/>
    </source>
</evidence>
<evidence type="ECO:0000313" key="3">
    <source>
        <dbReference type="EMBL" id="GAA4282785.1"/>
    </source>
</evidence>
<dbReference type="InterPro" id="IPR046252">
    <property type="entry name" value="DUF6285"/>
</dbReference>
<organism evidence="3 4">
    <name type="scientific">Brevibacterium daeguense</name>
    <dbReference type="NCBI Taxonomy" id="909936"/>
    <lineage>
        <taxon>Bacteria</taxon>
        <taxon>Bacillati</taxon>
        <taxon>Actinomycetota</taxon>
        <taxon>Actinomycetes</taxon>
        <taxon>Micrococcales</taxon>
        <taxon>Brevibacteriaceae</taxon>
        <taxon>Brevibacterium</taxon>
    </lineage>
</organism>
<dbReference type="CDD" id="cd05154">
    <property type="entry name" value="ACAD10_11_N-like"/>
    <property type="match status" value="1"/>
</dbReference>
<feature type="domain" description="Aminoglycoside phosphotransferase" evidence="1">
    <location>
        <begin position="27"/>
        <end position="258"/>
    </location>
</feature>
<reference evidence="4" key="1">
    <citation type="journal article" date="2019" name="Int. J. Syst. Evol. Microbiol.">
        <title>The Global Catalogue of Microorganisms (GCM) 10K type strain sequencing project: providing services to taxonomists for standard genome sequencing and annotation.</title>
        <authorList>
            <consortium name="The Broad Institute Genomics Platform"/>
            <consortium name="The Broad Institute Genome Sequencing Center for Infectious Disease"/>
            <person name="Wu L."/>
            <person name="Ma J."/>
        </authorList>
    </citation>
    <scope>NUCLEOTIDE SEQUENCE [LARGE SCALE GENOMIC DNA]</scope>
    <source>
        <strain evidence="4">JCM 17458</strain>
    </source>
</reference>
<dbReference type="Gene3D" id="3.30.200.20">
    <property type="entry name" value="Phosphorylase Kinase, domain 1"/>
    <property type="match status" value="1"/>
</dbReference>
<protein>
    <recommendedName>
        <fullName evidence="5">Aminoglycoside phosphotransferase (APT) family kinase protein</fullName>
    </recommendedName>
</protein>
<dbReference type="Pfam" id="PF01636">
    <property type="entry name" value="APH"/>
    <property type="match status" value="1"/>
</dbReference>
<dbReference type="Proteomes" id="UP001501586">
    <property type="component" value="Unassembled WGS sequence"/>
</dbReference>
<dbReference type="EMBL" id="BAABAZ010000003">
    <property type="protein sequence ID" value="GAA4282785.1"/>
    <property type="molecule type" value="Genomic_DNA"/>
</dbReference>
<dbReference type="PANTHER" id="PTHR21310:SF57">
    <property type="entry name" value="BLR2944 PROTEIN"/>
    <property type="match status" value="1"/>
</dbReference>
<dbReference type="InterPro" id="IPR002575">
    <property type="entry name" value="Aminoglycoside_PTrfase"/>
</dbReference>
<dbReference type="InterPro" id="IPR011009">
    <property type="entry name" value="Kinase-like_dom_sf"/>
</dbReference>
<comment type="caution">
    <text evidence="3">The sequence shown here is derived from an EMBL/GenBank/DDBJ whole genome shotgun (WGS) entry which is preliminary data.</text>
</comment>